<reference evidence="1" key="1">
    <citation type="submission" date="2014-05" db="EMBL/GenBank/DDBJ databases">
        <authorList>
            <person name="Chronopoulou M."/>
        </authorList>
    </citation>
    <scope>NUCLEOTIDE SEQUENCE</scope>
    <source>
        <tissue evidence="1">Whole organism</tissue>
    </source>
</reference>
<sequence>PCRQSHPISKLFSSYGITSLKVTKAHCNYSIEIHPKNNLFRLFVKVYEGFFFFQRLSLLIPYFSTKLFLPSVNPTNLFRTHPFLFKG</sequence>
<dbReference type="AlphaFoldDB" id="A0A0K2UK66"/>
<protein>
    <submittedName>
        <fullName evidence="1">Uncharacterized protein</fullName>
    </submittedName>
</protein>
<evidence type="ECO:0000313" key="1">
    <source>
        <dbReference type="EMBL" id="CDW38445.1"/>
    </source>
</evidence>
<organism evidence="1">
    <name type="scientific">Lepeophtheirus salmonis</name>
    <name type="common">Salmon louse</name>
    <name type="synonym">Caligus salmonis</name>
    <dbReference type="NCBI Taxonomy" id="72036"/>
    <lineage>
        <taxon>Eukaryota</taxon>
        <taxon>Metazoa</taxon>
        <taxon>Ecdysozoa</taxon>
        <taxon>Arthropoda</taxon>
        <taxon>Crustacea</taxon>
        <taxon>Multicrustacea</taxon>
        <taxon>Hexanauplia</taxon>
        <taxon>Copepoda</taxon>
        <taxon>Siphonostomatoida</taxon>
        <taxon>Caligidae</taxon>
        <taxon>Lepeophtheirus</taxon>
    </lineage>
</organism>
<dbReference type="EMBL" id="HACA01021084">
    <property type="protein sequence ID" value="CDW38445.1"/>
    <property type="molecule type" value="Transcribed_RNA"/>
</dbReference>
<accession>A0A0K2UK66</accession>
<name>A0A0K2UK66_LEPSM</name>
<proteinExistence type="predicted"/>
<feature type="non-terminal residue" evidence="1">
    <location>
        <position position="1"/>
    </location>
</feature>